<dbReference type="Proteomes" id="UP000075243">
    <property type="component" value="Unassembled WGS sequence"/>
</dbReference>
<dbReference type="Pfam" id="PF02701">
    <property type="entry name" value="Zn_ribbon_Dof"/>
    <property type="match status" value="1"/>
</dbReference>
<evidence type="ECO:0000256" key="9">
    <source>
        <dbReference type="RuleBase" id="RU369094"/>
    </source>
</evidence>
<keyword evidence="13" id="KW-1185">Reference proteome</keyword>
<dbReference type="GO" id="GO:0005634">
    <property type="term" value="C:nucleus"/>
    <property type="evidence" value="ECO:0007669"/>
    <property type="project" value="UniProtKB-SubCell"/>
</dbReference>
<evidence type="ECO:0000256" key="1">
    <source>
        <dbReference type="ARBA" id="ARBA00022723"/>
    </source>
</evidence>
<keyword evidence="7 8" id="KW-0539">Nucleus</keyword>
<dbReference type="OMA" id="EGQNITM"/>
<dbReference type="PANTHER" id="PTHR31992">
    <property type="entry name" value="DOF ZINC FINGER PROTEIN DOF1.4-RELATED"/>
    <property type="match status" value="1"/>
</dbReference>
<keyword evidence="1 9" id="KW-0479">Metal-binding</keyword>
<evidence type="ECO:0000256" key="7">
    <source>
        <dbReference type="ARBA" id="ARBA00023242"/>
    </source>
</evidence>
<dbReference type="PANTHER" id="PTHR31992:SF306">
    <property type="entry name" value="DOF ZINC FINGER PROTEIN DOF5.6"/>
    <property type="match status" value="1"/>
</dbReference>
<comment type="function">
    <text evidence="9">Transcription factor that binds specifically to a 5'-AA[AG]G-3' consensus core sequence.</text>
</comment>
<name>A0A151S826_CAJCA</name>
<evidence type="ECO:0000313" key="12">
    <source>
        <dbReference type="EMBL" id="KYP50960.1"/>
    </source>
</evidence>
<evidence type="ECO:0000256" key="4">
    <source>
        <dbReference type="ARBA" id="ARBA00023015"/>
    </source>
</evidence>
<dbReference type="PROSITE" id="PS50884">
    <property type="entry name" value="ZF_DOF_2"/>
    <property type="match status" value="1"/>
</dbReference>
<dbReference type="EMBL" id="KQ483445">
    <property type="protein sequence ID" value="KYP50960.1"/>
    <property type="molecule type" value="Genomic_DNA"/>
</dbReference>
<dbReference type="OrthoDB" id="1927254at2759"/>
<keyword evidence="5 8" id="KW-0238">DNA-binding</keyword>
<dbReference type="GO" id="GO:0003700">
    <property type="term" value="F:DNA-binding transcription factor activity"/>
    <property type="evidence" value="ECO:0007669"/>
    <property type="project" value="UniProtKB-UniRule"/>
</dbReference>
<dbReference type="GO" id="GO:0003677">
    <property type="term" value="F:DNA binding"/>
    <property type="evidence" value="ECO:0007669"/>
    <property type="project" value="UniProtKB-UniRule"/>
</dbReference>
<comment type="subcellular location">
    <subcellularLocation>
        <location evidence="8 9">Nucleus</location>
    </subcellularLocation>
</comment>
<feature type="region of interest" description="Disordered" evidence="10">
    <location>
        <begin position="106"/>
        <end position="133"/>
    </location>
</feature>
<evidence type="ECO:0000256" key="3">
    <source>
        <dbReference type="ARBA" id="ARBA00022833"/>
    </source>
</evidence>
<keyword evidence="4 9" id="KW-0805">Transcription regulation</keyword>
<evidence type="ECO:0000259" key="11">
    <source>
        <dbReference type="PROSITE" id="PS50884"/>
    </source>
</evidence>
<feature type="domain" description="Dof-type" evidence="11">
    <location>
        <begin position="57"/>
        <end position="111"/>
    </location>
</feature>
<keyword evidence="2 8" id="KW-0863">Zinc-finger</keyword>
<evidence type="ECO:0000256" key="10">
    <source>
        <dbReference type="SAM" id="MobiDB-lite"/>
    </source>
</evidence>
<sequence length="320" mass="35075">MGFSSLHVCMDSSDHCLQGTIHEEYGGMDSSSPSGDMLPCSRPMTEKRLRPPQEQALKCPRCESTHTKFCYYNNYSLSQPRYFCKTCRRYWTKGGTLRNIPVGGGCRKNKKVSTKKHNEPQPPITQNQPHPAPSYLHNHNDLQHSFLDVQFSHLNNLLGTNAGALVNPNFMLENPRPIDFVESRLDDMNMIRSSTRNFDLLENSDVSVGGGVGVGDVSGYSGLPLSYQALSSSPAFGGMSLDGSIRNVGTYIMDSCQRFMLPCDGGDNSLNGSIDVKPNPKLLSLEWDQGCSDAEKVSLGYLNGSGSWIGYGSSATNPLV</sequence>
<reference evidence="12" key="1">
    <citation type="journal article" date="2012" name="Nat. Biotechnol.">
        <title>Draft genome sequence of pigeonpea (Cajanus cajan), an orphan legume crop of resource-poor farmers.</title>
        <authorList>
            <person name="Varshney R.K."/>
            <person name="Chen W."/>
            <person name="Li Y."/>
            <person name="Bharti A.K."/>
            <person name="Saxena R.K."/>
            <person name="Schlueter J.A."/>
            <person name="Donoghue M.T."/>
            <person name="Azam S."/>
            <person name="Fan G."/>
            <person name="Whaley A.M."/>
            <person name="Farmer A.D."/>
            <person name="Sheridan J."/>
            <person name="Iwata A."/>
            <person name="Tuteja R."/>
            <person name="Penmetsa R.V."/>
            <person name="Wu W."/>
            <person name="Upadhyaya H.D."/>
            <person name="Yang S.P."/>
            <person name="Shah T."/>
            <person name="Saxena K.B."/>
            <person name="Michael T."/>
            <person name="McCombie W.R."/>
            <person name="Yang B."/>
            <person name="Zhang G."/>
            <person name="Yang H."/>
            <person name="Wang J."/>
            <person name="Spillane C."/>
            <person name="Cook D.R."/>
            <person name="May G.D."/>
            <person name="Xu X."/>
            <person name="Jackson S.A."/>
        </authorList>
    </citation>
    <scope>NUCLEOTIDE SEQUENCE [LARGE SCALE GENOMIC DNA]</scope>
</reference>
<evidence type="ECO:0000256" key="6">
    <source>
        <dbReference type="ARBA" id="ARBA00023163"/>
    </source>
</evidence>
<protein>
    <recommendedName>
        <fullName evidence="9">Dof zinc finger protein</fullName>
    </recommendedName>
</protein>
<proteinExistence type="predicted"/>
<dbReference type="InterPro" id="IPR045174">
    <property type="entry name" value="Dof"/>
</dbReference>
<evidence type="ECO:0000256" key="5">
    <source>
        <dbReference type="ARBA" id="ARBA00023125"/>
    </source>
</evidence>
<keyword evidence="3 9" id="KW-0862">Zinc</keyword>
<dbReference type="Gramene" id="C.cajan_24999.t">
    <property type="protein sequence ID" value="C.cajan_24999.t"/>
    <property type="gene ID" value="C.cajan_24999"/>
</dbReference>
<accession>A0A151S826</accession>
<keyword evidence="6 9" id="KW-0804">Transcription</keyword>
<dbReference type="GO" id="GO:0008270">
    <property type="term" value="F:zinc ion binding"/>
    <property type="evidence" value="ECO:0007669"/>
    <property type="project" value="UniProtKB-KW"/>
</dbReference>
<evidence type="ECO:0000256" key="2">
    <source>
        <dbReference type="ARBA" id="ARBA00022771"/>
    </source>
</evidence>
<dbReference type="InterPro" id="IPR003851">
    <property type="entry name" value="Znf_Dof"/>
</dbReference>
<evidence type="ECO:0000256" key="8">
    <source>
        <dbReference type="PROSITE-ProRule" id="PRU00071"/>
    </source>
</evidence>
<dbReference type="STRING" id="3821.A0A151S826"/>
<gene>
    <name evidence="12" type="ORF">KK1_027170</name>
</gene>
<evidence type="ECO:0000313" key="13">
    <source>
        <dbReference type="Proteomes" id="UP000075243"/>
    </source>
</evidence>
<organism evidence="12 13">
    <name type="scientific">Cajanus cajan</name>
    <name type="common">Pigeon pea</name>
    <name type="synonym">Cajanus indicus</name>
    <dbReference type="NCBI Taxonomy" id="3821"/>
    <lineage>
        <taxon>Eukaryota</taxon>
        <taxon>Viridiplantae</taxon>
        <taxon>Streptophyta</taxon>
        <taxon>Embryophyta</taxon>
        <taxon>Tracheophyta</taxon>
        <taxon>Spermatophyta</taxon>
        <taxon>Magnoliopsida</taxon>
        <taxon>eudicotyledons</taxon>
        <taxon>Gunneridae</taxon>
        <taxon>Pentapetalae</taxon>
        <taxon>rosids</taxon>
        <taxon>fabids</taxon>
        <taxon>Fabales</taxon>
        <taxon>Fabaceae</taxon>
        <taxon>Papilionoideae</taxon>
        <taxon>50 kb inversion clade</taxon>
        <taxon>NPAAA clade</taxon>
        <taxon>indigoferoid/millettioid clade</taxon>
        <taxon>Phaseoleae</taxon>
        <taxon>Cajanus</taxon>
    </lineage>
</organism>
<dbReference type="PROSITE" id="PS01361">
    <property type="entry name" value="ZF_DOF_1"/>
    <property type="match status" value="1"/>
</dbReference>
<dbReference type="AlphaFoldDB" id="A0A151S826"/>